<evidence type="ECO:0000313" key="13">
    <source>
        <dbReference type="EMBL" id="MFC5629005.1"/>
    </source>
</evidence>
<protein>
    <submittedName>
        <fullName evidence="13">Cation acetate symporter</fullName>
    </submittedName>
</protein>
<evidence type="ECO:0000256" key="3">
    <source>
        <dbReference type="ARBA" id="ARBA00022448"/>
    </source>
</evidence>
<keyword evidence="7 12" id="KW-1133">Transmembrane helix</keyword>
<feature type="transmembrane region" description="Helical" evidence="12">
    <location>
        <begin position="156"/>
        <end position="180"/>
    </location>
</feature>
<gene>
    <name evidence="13" type="ORF">ACFPTR_08980</name>
</gene>
<keyword evidence="4" id="KW-1003">Cell membrane</keyword>
<evidence type="ECO:0000256" key="9">
    <source>
        <dbReference type="ARBA" id="ARBA00023065"/>
    </source>
</evidence>
<feature type="transmembrane region" description="Helical" evidence="12">
    <location>
        <begin position="403"/>
        <end position="427"/>
    </location>
</feature>
<evidence type="ECO:0000256" key="2">
    <source>
        <dbReference type="ARBA" id="ARBA00006434"/>
    </source>
</evidence>
<keyword evidence="6" id="KW-0769">Symport</keyword>
<dbReference type="Pfam" id="PF00474">
    <property type="entry name" value="SSF"/>
    <property type="match status" value="1"/>
</dbReference>
<dbReference type="Gene3D" id="1.20.1730.10">
    <property type="entry name" value="Sodium/glucose cotransporter"/>
    <property type="match status" value="1"/>
</dbReference>
<keyword evidence="9" id="KW-0406">Ion transport</keyword>
<keyword evidence="14" id="KW-1185">Reference proteome</keyword>
<organism evidence="13 14">
    <name type="scientific">Aliibacillus thermotolerans</name>
    <dbReference type="NCBI Taxonomy" id="1834418"/>
    <lineage>
        <taxon>Bacteria</taxon>
        <taxon>Bacillati</taxon>
        <taxon>Bacillota</taxon>
        <taxon>Bacilli</taxon>
        <taxon>Bacillales</taxon>
        <taxon>Bacillaceae</taxon>
        <taxon>Aliibacillus</taxon>
    </lineage>
</organism>
<name>A0ABW0U9M6_9BACI</name>
<feature type="transmembrane region" description="Helical" evidence="12">
    <location>
        <begin position="328"/>
        <end position="357"/>
    </location>
</feature>
<dbReference type="InterPro" id="IPR050277">
    <property type="entry name" value="Sodium:Solute_Symporter"/>
</dbReference>
<sequence>MNAADIFGIVIFVLIVSLTMYVTYWASKRNRDASDFYAAGRSLTGMQNGFAIAGDYLSAASFLGIAGLVALHGYDGFMYAVGWLMGYVIVLYIVAEPFRNSGKFTLADVLSFRLSQRPVRSASAVVTLAVTLFYMVAQLVGAGAIIQLLVGIPYEFAIIFIGILMIIYVSVGGMLATSWVQIIKAVLLMSAMIIMILFIGVIFNFNINSLFGTVIDTNGVQFLEPGQLYTNPIDLFSLGMALILGTAGLPHLLVRFYTVPSAQAARKSVIWAMGIIGIFYILITFIGFAASSLVGRDRIMEVDAGGNMAAPLLGAYLGGGEGTFGGELFMSAIAAVAFATIIAVVAGLVITGAGAFAHDIYTNVIKRGEVDSDKQFKVARRASLVIGIVSILIGILAKDMNVAYLVVLAFCVGASANLPVFIFSIYWKRFNTTGAVASMLIGTIAAVGLVMIGPSVMGDNAIFPLANPGVVSIPLGFLSAIVFTFLGKRDEEEAKYSEMTVRANTGIEAE</sequence>
<evidence type="ECO:0000256" key="6">
    <source>
        <dbReference type="ARBA" id="ARBA00022847"/>
    </source>
</evidence>
<feature type="transmembrane region" description="Helical" evidence="12">
    <location>
        <begin position="77"/>
        <end position="95"/>
    </location>
</feature>
<keyword evidence="10 12" id="KW-0472">Membrane</keyword>
<dbReference type="CDD" id="cd11480">
    <property type="entry name" value="SLC5sbd_u4"/>
    <property type="match status" value="1"/>
</dbReference>
<feature type="transmembrane region" description="Helical" evidence="12">
    <location>
        <begin position="235"/>
        <end position="257"/>
    </location>
</feature>
<dbReference type="PANTHER" id="PTHR48086">
    <property type="entry name" value="SODIUM/PROLINE SYMPORTER-RELATED"/>
    <property type="match status" value="1"/>
</dbReference>
<dbReference type="InterPro" id="IPR018212">
    <property type="entry name" value="Na/solute_symporter_CS"/>
</dbReference>
<dbReference type="PROSITE" id="PS50283">
    <property type="entry name" value="NA_SOLUT_SYMP_3"/>
    <property type="match status" value="1"/>
</dbReference>
<dbReference type="RefSeq" id="WP_270895441.1">
    <property type="nucleotide sequence ID" value="NZ_JBHSPF010000045.1"/>
</dbReference>
<comment type="similarity">
    <text evidence="2 11">Belongs to the sodium:solute symporter (SSF) (TC 2.A.21) family.</text>
</comment>
<evidence type="ECO:0000256" key="10">
    <source>
        <dbReference type="ARBA" id="ARBA00023136"/>
    </source>
</evidence>
<dbReference type="InterPro" id="IPR001734">
    <property type="entry name" value="Na/solute_symporter"/>
</dbReference>
<keyword evidence="8" id="KW-0915">Sodium</keyword>
<feature type="transmembrane region" description="Helical" evidence="12">
    <location>
        <begin position="269"/>
        <end position="290"/>
    </location>
</feature>
<comment type="caution">
    <text evidence="13">The sequence shown here is derived from an EMBL/GenBank/DDBJ whole genome shotgun (WGS) entry which is preliminary data.</text>
</comment>
<feature type="transmembrane region" description="Helical" evidence="12">
    <location>
        <begin position="122"/>
        <end position="150"/>
    </location>
</feature>
<evidence type="ECO:0000256" key="1">
    <source>
        <dbReference type="ARBA" id="ARBA00004651"/>
    </source>
</evidence>
<feature type="transmembrane region" description="Helical" evidence="12">
    <location>
        <begin position="465"/>
        <end position="486"/>
    </location>
</feature>
<dbReference type="Proteomes" id="UP001596143">
    <property type="component" value="Unassembled WGS sequence"/>
</dbReference>
<evidence type="ECO:0000256" key="12">
    <source>
        <dbReference type="SAM" id="Phobius"/>
    </source>
</evidence>
<dbReference type="PROSITE" id="PS00457">
    <property type="entry name" value="NA_SOLUT_SYMP_2"/>
    <property type="match status" value="1"/>
</dbReference>
<dbReference type="PROSITE" id="PS00456">
    <property type="entry name" value="NA_SOLUT_SYMP_1"/>
    <property type="match status" value="1"/>
</dbReference>
<accession>A0ABW0U9M6</accession>
<evidence type="ECO:0000256" key="5">
    <source>
        <dbReference type="ARBA" id="ARBA00022692"/>
    </source>
</evidence>
<evidence type="ECO:0000256" key="8">
    <source>
        <dbReference type="ARBA" id="ARBA00023053"/>
    </source>
</evidence>
<keyword evidence="3" id="KW-0813">Transport</keyword>
<dbReference type="PANTHER" id="PTHR48086:SF6">
    <property type="entry name" value="CATION_ACETATE SYMPORTER ACTP"/>
    <property type="match status" value="1"/>
</dbReference>
<evidence type="ECO:0000313" key="14">
    <source>
        <dbReference type="Proteomes" id="UP001596143"/>
    </source>
</evidence>
<keyword evidence="5 12" id="KW-0812">Transmembrane</keyword>
<evidence type="ECO:0000256" key="7">
    <source>
        <dbReference type="ARBA" id="ARBA00022989"/>
    </source>
</evidence>
<proteinExistence type="inferred from homology"/>
<evidence type="ECO:0000256" key="11">
    <source>
        <dbReference type="RuleBase" id="RU362091"/>
    </source>
</evidence>
<evidence type="ECO:0000256" key="4">
    <source>
        <dbReference type="ARBA" id="ARBA00022475"/>
    </source>
</evidence>
<dbReference type="NCBIfam" id="TIGR00813">
    <property type="entry name" value="sss"/>
    <property type="match status" value="1"/>
</dbReference>
<dbReference type="EMBL" id="JBHSPF010000045">
    <property type="protein sequence ID" value="MFC5629005.1"/>
    <property type="molecule type" value="Genomic_DNA"/>
</dbReference>
<feature type="transmembrane region" description="Helical" evidence="12">
    <location>
        <begin position="6"/>
        <end position="27"/>
    </location>
</feature>
<feature type="transmembrane region" description="Helical" evidence="12">
    <location>
        <begin position="48"/>
        <end position="71"/>
    </location>
</feature>
<feature type="transmembrane region" description="Helical" evidence="12">
    <location>
        <begin position="192"/>
        <end position="215"/>
    </location>
</feature>
<feature type="transmembrane region" description="Helical" evidence="12">
    <location>
        <begin position="434"/>
        <end position="453"/>
    </location>
</feature>
<reference evidence="14" key="1">
    <citation type="journal article" date="2019" name="Int. J. Syst. Evol. Microbiol.">
        <title>The Global Catalogue of Microorganisms (GCM) 10K type strain sequencing project: providing services to taxonomists for standard genome sequencing and annotation.</title>
        <authorList>
            <consortium name="The Broad Institute Genomics Platform"/>
            <consortium name="The Broad Institute Genome Sequencing Center for Infectious Disease"/>
            <person name="Wu L."/>
            <person name="Ma J."/>
        </authorList>
    </citation>
    <scope>NUCLEOTIDE SEQUENCE [LARGE SCALE GENOMIC DNA]</scope>
    <source>
        <strain evidence="14">CGMCC 1.15790</strain>
    </source>
</reference>
<comment type="subcellular location">
    <subcellularLocation>
        <location evidence="1">Cell membrane</location>
        <topology evidence="1">Multi-pass membrane protein</topology>
    </subcellularLocation>
</comment>
<feature type="transmembrane region" description="Helical" evidence="12">
    <location>
        <begin position="378"/>
        <end position="397"/>
    </location>
</feature>
<dbReference type="InterPro" id="IPR038377">
    <property type="entry name" value="Na/Glc_symporter_sf"/>
</dbReference>